<evidence type="ECO:0000256" key="3">
    <source>
        <dbReference type="ARBA" id="ARBA00023159"/>
    </source>
</evidence>
<evidence type="ECO:0000259" key="7">
    <source>
        <dbReference type="PROSITE" id="PS51372"/>
    </source>
</evidence>
<proteinExistence type="predicted"/>
<dbReference type="Gene3D" id="3.40.50.2300">
    <property type="match status" value="1"/>
</dbReference>
<dbReference type="InterPro" id="IPR036390">
    <property type="entry name" value="WH_DNA-bd_sf"/>
</dbReference>
<dbReference type="PROSITE" id="PS51094">
    <property type="entry name" value="PTS_EIIA_TYPE_2"/>
    <property type="match status" value="1"/>
</dbReference>
<dbReference type="InterPro" id="IPR013011">
    <property type="entry name" value="PTS_EIIB_2"/>
</dbReference>
<dbReference type="Proteomes" id="UP000198972">
    <property type="component" value="Unassembled WGS sequence"/>
</dbReference>
<dbReference type="RefSeq" id="WP_091226685.1">
    <property type="nucleotide sequence ID" value="NZ_FNBG01000002.1"/>
</dbReference>
<evidence type="ECO:0000313" key="8">
    <source>
        <dbReference type="EMBL" id="SDE79375.1"/>
    </source>
</evidence>
<dbReference type="InterPro" id="IPR036634">
    <property type="entry name" value="PRD_sf"/>
</dbReference>
<dbReference type="OrthoDB" id="3710983at2"/>
<dbReference type="AlphaFoldDB" id="A0A1G7FUH8"/>
<dbReference type="Gene3D" id="1.10.10.10">
    <property type="entry name" value="Winged helix-like DNA-binding domain superfamily/Winged helix DNA-binding domain"/>
    <property type="match status" value="2"/>
</dbReference>
<dbReference type="GO" id="GO:0008982">
    <property type="term" value="F:protein-N(PI)-phosphohistidine-sugar phosphotransferase activity"/>
    <property type="evidence" value="ECO:0007669"/>
    <property type="project" value="InterPro"/>
</dbReference>
<evidence type="ECO:0000259" key="6">
    <source>
        <dbReference type="PROSITE" id="PS51099"/>
    </source>
</evidence>
<evidence type="ECO:0000256" key="2">
    <source>
        <dbReference type="ARBA" id="ARBA00023015"/>
    </source>
</evidence>
<dbReference type="Gene3D" id="1.10.1790.10">
    <property type="entry name" value="PRD domain"/>
    <property type="match status" value="2"/>
</dbReference>
<feature type="domain" description="PTS EIIB type-2" evidence="6">
    <location>
        <begin position="409"/>
        <end position="500"/>
    </location>
</feature>
<feature type="domain" description="PRD" evidence="7">
    <location>
        <begin position="298"/>
        <end position="405"/>
    </location>
</feature>
<evidence type="ECO:0000313" key="9">
    <source>
        <dbReference type="Proteomes" id="UP000198972"/>
    </source>
</evidence>
<accession>A0A1G7FUH8</accession>
<keyword evidence="1" id="KW-0677">Repeat</keyword>
<dbReference type="InterPro" id="IPR002178">
    <property type="entry name" value="PTS_EIIA_type-2_dom"/>
</dbReference>
<dbReference type="Pfam" id="PF05043">
    <property type="entry name" value="Mga"/>
    <property type="match status" value="1"/>
</dbReference>
<dbReference type="SUPFAM" id="SSF63520">
    <property type="entry name" value="PTS-regulatory domain, PRD"/>
    <property type="match status" value="2"/>
</dbReference>
<dbReference type="GO" id="GO:0006355">
    <property type="term" value="P:regulation of DNA-templated transcription"/>
    <property type="evidence" value="ECO:0007669"/>
    <property type="project" value="InterPro"/>
</dbReference>
<evidence type="ECO:0000259" key="5">
    <source>
        <dbReference type="PROSITE" id="PS51094"/>
    </source>
</evidence>
<dbReference type="Pfam" id="PF00874">
    <property type="entry name" value="PRD"/>
    <property type="match status" value="2"/>
</dbReference>
<dbReference type="InterPro" id="IPR036388">
    <property type="entry name" value="WH-like_DNA-bd_sf"/>
</dbReference>
<sequence length="640" mass="72455">MYPRIATILRYLLQVDAPVKGEFLAREIEVTSRTVRSDIKLLNDLISGHGAEIHAVRGAGYELRIKDPSSFQIWLEEQFSNSMLGPFILPADRADFMIRKLLLAEDYVKIEDIANILYVSKSTVQNDLKAVKEKLGKYGIQVLKRPNHGMKISGTEFQVRFCMSEYFQNHNSGKGLTLWEKPSGIFTENELKLVRDIVIVSMRKHNLFFSDTGLDNLVIHILIAMKRIREGHQISSLPGESAPARNSNEAAAAREIAAAVEATGISAPEAEIAYLTMHLLGTELLPEMKEVLRQSNDWMDEEYYMYARAMVDEIEIKLKLGIHNDSELVWGLGLHLKPALNRIRFGMSLTNPMLESVKSAYPLAFQAGIIGAAVIQKQTRLPISENEIGYIALHIGAAMERLKGKPAPKKCIIICSSGLGSARLLNQMINKHFGPRLDVVGTFGYYNLDKAPLEQINFIISTVALTQDFPVPVIKVPTLLKEKDLQQIHNMMTDLDVIPFRFIREELTFLRQRFDTREEILEFLCKELRSKHLVTEAFLESVKQREAVSPTSFGNLTAIPHPIVPQTKETFWAICTLTKPVMWGDKQVQFVCLLCVSETEKENLTHMYDVLVHVTESPELVEQLIKAESYLDISNIFFLK</sequence>
<dbReference type="PROSITE" id="PS51099">
    <property type="entry name" value="PTS_EIIB_TYPE_2"/>
    <property type="match status" value="1"/>
</dbReference>
<protein>
    <submittedName>
        <fullName evidence="8">Lichenan operon transcriptional antiterminator</fullName>
    </submittedName>
</protein>
<evidence type="ECO:0000256" key="4">
    <source>
        <dbReference type="ARBA" id="ARBA00023163"/>
    </source>
</evidence>
<name>A0A1G7FUH8_9BACL</name>
<dbReference type="PROSITE" id="PS51372">
    <property type="entry name" value="PRD_2"/>
    <property type="match status" value="2"/>
</dbReference>
<dbReference type="CDD" id="cd00211">
    <property type="entry name" value="PTS_IIA_fru"/>
    <property type="match status" value="1"/>
</dbReference>
<keyword evidence="3" id="KW-0010">Activator</keyword>
<keyword evidence="4" id="KW-0804">Transcription</keyword>
<dbReference type="CDD" id="cd05568">
    <property type="entry name" value="PTS_IIB_bgl_like"/>
    <property type="match status" value="1"/>
</dbReference>
<dbReference type="SUPFAM" id="SSF55804">
    <property type="entry name" value="Phoshotransferase/anion transport protein"/>
    <property type="match status" value="1"/>
</dbReference>
<dbReference type="PANTHER" id="PTHR30185">
    <property type="entry name" value="CRYPTIC BETA-GLUCOSIDE BGL OPERON ANTITERMINATOR"/>
    <property type="match status" value="1"/>
</dbReference>
<feature type="domain" description="PTS EIIA type-2" evidence="5">
    <location>
        <begin position="501"/>
        <end position="640"/>
    </location>
</feature>
<dbReference type="SUPFAM" id="SSF46785">
    <property type="entry name" value="Winged helix' DNA-binding domain"/>
    <property type="match status" value="1"/>
</dbReference>
<evidence type="ECO:0000256" key="1">
    <source>
        <dbReference type="ARBA" id="ARBA00022737"/>
    </source>
</evidence>
<dbReference type="GO" id="GO:0009401">
    <property type="term" value="P:phosphoenolpyruvate-dependent sugar phosphotransferase system"/>
    <property type="evidence" value="ECO:0007669"/>
    <property type="project" value="InterPro"/>
</dbReference>
<reference evidence="8 9" key="1">
    <citation type="submission" date="2016-10" db="EMBL/GenBank/DDBJ databases">
        <authorList>
            <person name="de Groot N.N."/>
        </authorList>
    </citation>
    <scope>NUCLEOTIDE SEQUENCE [LARGE SCALE GENOMIC DNA]</scope>
    <source>
        <strain evidence="8 9">DSM 28129</strain>
    </source>
</reference>
<dbReference type="InterPro" id="IPR016152">
    <property type="entry name" value="PTrfase/Anion_transptr"/>
</dbReference>
<dbReference type="InterPro" id="IPR011608">
    <property type="entry name" value="PRD"/>
</dbReference>
<dbReference type="Pfam" id="PF00359">
    <property type="entry name" value="PTS_EIIA_2"/>
    <property type="match status" value="1"/>
</dbReference>
<dbReference type="STRING" id="670482.SAMN04488542_102149"/>
<keyword evidence="9" id="KW-1185">Reference proteome</keyword>
<dbReference type="InterPro" id="IPR007737">
    <property type="entry name" value="Mga_HTH"/>
</dbReference>
<dbReference type="Gene3D" id="3.40.930.10">
    <property type="entry name" value="Mannitol-specific EII, Chain A"/>
    <property type="match status" value="1"/>
</dbReference>
<dbReference type="InterPro" id="IPR013196">
    <property type="entry name" value="HTH_11"/>
</dbReference>
<dbReference type="InterPro" id="IPR050661">
    <property type="entry name" value="BglG_antiterminators"/>
</dbReference>
<dbReference type="Pfam" id="PF08279">
    <property type="entry name" value="HTH_11"/>
    <property type="match status" value="1"/>
</dbReference>
<dbReference type="PANTHER" id="PTHR30185:SF13">
    <property type="entry name" value="LICABCH OPERON REGULATOR-RELATED"/>
    <property type="match status" value="1"/>
</dbReference>
<keyword evidence="2" id="KW-0805">Transcription regulation</keyword>
<gene>
    <name evidence="8" type="ORF">SAMN04488542_102149</name>
</gene>
<organism evidence="8 9">
    <name type="scientific">Fontibacillus panacisegetis</name>
    <dbReference type="NCBI Taxonomy" id="670482"/>
    <lineage>
        <taxon>Bacteria</taxon>
        <taxon>Bacillati</taxon>
        <taxon>Bacillota</taxon>
        <taxon>Bacilli</taxon>
        <taxon>Bacillales</taxon>
        <taxon>Paenibacillaceae</taxon>
        <taxon>Fontibacillus</taxon>
    </lineage>
</organism>
<dbReference type="EMBL" id="FNBG01000002">
    <property type="protein sequence ID" value="SDE79375.1"/>
    <property type="molecule type" value="Genomic_DNA"/>
</dbReference>
<feature type="domain" description="PRD" evidence="7">
    <location>
        <begin position="185"/>
        <end position="289"/>
    </location>
</feature>